<protein>
    <submittedName>
        <fullName evidence="2">Divalent-cation tolerance protein CutA</fullName>
    </submittedName>
</protein>
<dbReference type="OrthoDB" id="37622at2"/>
<dbReference type="GO" id="GO:0005507">
    <property type="term" value="F:copper ion binding"/>
    <property type="evidence" value="ECO:0007669"/>
    <property type="project" value="TreeGrafter"/>
</dbReference>
<dbReference type="PANTHER" id="PTHR23419">
    <property type="entry name" value="DIVALENT CATION TOLERANCE CUTA-RELATED"/>
    <property type="match status" value="1"/>
</dbReference>
<dbReference type="Gene3D" id="3.30.70.120">
    <property type="match status" value="1"/>
</dbReference>
<dbReference type="InterPro" id="IPR004323">
    <property type="entry name" value="Ion_tolerance_CutA"/>
</dbReference>
<dbReference type="InterPro" id="IPR011322">
    <property type="entry name" value="N-reg_PII-like_a/b"/>
</dbReference>
<dbReference type="AlphaFoldDB" id="A0A6P2BWJ1"/>
<dbReference type="InterPro" id="IPR015867">
    <property type="entry name" value="N-reg_PII/ATP_PRibTrfase_C"/>
</dbReference>
<sequence>MAGTDPVRRVSGEYLQVQTTTDSRAEAMDLARAAVEARLAACGQVAGPVASTYWWNDEIERSEEWFVFFKLPADRYEALAAFLAERHSYDEPEILATPFAAGSASFLNWITEETRPRDQAEVVAPADS</sequence>
<dbReference type="Proteomes" id="UP000460272">
    <property type="component" value="Unassembled WGS sequence"/>
</dbReference>
<proteinExistence type="inferred from homology"/>
<comment type="caution">
    <text evidence="2">The sequence shown here is derived from an EMBL/GenBank/DDBJ whole genome shotgun (WGS) entry which is preliminary data.</text>
</comment>
<dbReference type="PANTHER" id="PTHR23419:SF8">
    <property type="entry name" value="FI09726P"/>
    <property type="match status" value="1"/>
</dbReference>
<gene>
    <name evidence="2" type="ORF">EAS64_24275</name>
</gene>
<reference evidence="2 3" key="1">
    <citation type="submission" date="2018-11" db="EMBL/GenBank/DDBJ databases">
        <title>Trebonia kvetii gen.nov., sp.nov., a novel acidophilic actinobacterium, and proposal of the new actinobacterial family Treboniaceae fam. nov.</title>
        <authorList>
            <person name="Rapoport D."/>
            <person name="Sagova-Mareckova M."/>
            <person name="Sedlacek I."/>
            <person name="Provaznik J."/>
            <person name="Kralova S."/>
            <person name="Pavlinic D."/>
            <person name="Benes V."/>
            <person name="Kopecky J."/>
        </authorList>
    </citation>
    <scope>NUCLEOTIDE SEQUENCE [LARGE SCALE GENOMIC DNA]</scope>
    <source>
        <strain evidence="2 3">15Tr583</strain>
    </source>
</reference>
<dbReference type="RefSeq" id="WP_145856327.1">
    <property type="nucleotide sequence ID" value="NZ_RPFW01000004.1"/>
</dbReference>
<dbReference type="SUPFAM" id="SSF54913">
    <property type="entry name" value="GlnB-like"/>
    <property type="match status" value="1"/>
</dbReference>
<dbReference type="Pfam" id="PF03091">
    <property type="entry name" value="CutA1"/>
    <property type="match status" value="1"/>
</dbReference>
<evidence type="ECO:0000313" key="2">
    <source>
        <dbReference type="EMBL" id="TVZ03499.1"/>
    </source>
</evidence>
<organism evidence="2 3">
    <name type="scientific">Trebonia kvetii</name>
    <dbReference type="NCBI Taxonomy" id="2480626"/>
    <lineage>
        <taxon>Bacteria</taxon>
        <taxon>Bacillati</taxon>
        <taxon>Actinomycetota</taxon>
        <taxon>Actinomycetes</taxon>
        <taxon>Streptosporangiales</taxon>
        <taxon>Treboniaceae</taxon>
        <taxon>Trebonia</taxon>
    </lineage>
</organism>
<evidence type="ECO:0000313" key="3">
    <source>
        <dbReference type="Proteomes" id="UP000460272"/>
    </source>
</evidence>
<name>A0A6P2BWJ1_9ACTN</name>
<dbReference type="GO" id="GO:0010038">
    <property type="term" value="P:response to metal ion"/>
    <property type="evidence" value="ECO:0007669"/>
    <property type="project" value="InterPro"/>
</dbReference>
<evidence type="ECO:0000256" key="1">
    <source>
        <dbReference type="ARBA" id="ARBA00010169"/>
    </source>
</evidence>
<keyword evidence="3" id="KW-1185">Reference proteome</keyword>
<comment type="similarity">
    <text evidence="1">Belongs to the CutA family.</text>
</comment>
<accession>A0A6P2BWJ1</accession>
<dbReference type="EMBL" id="RPFW01000004">
    <property type="protein sequence ID" value="TVZ03499.1"/>
    <property type="molecule type" value="Genomic_DNA"/>
</dbReference>